<dbReference type="Pfam" id="PF13400">
    <property type="entry name" value="Tad"/>
    <property type="match status" value="1"/>
</dbReference>
<dbReference type="KEGG" id="ido:I598_1971"/>
<reference evidence="4 5" key="1">
    <citation type="submission" date="2016-01" db="EMBL/GenBank/DDBJ databases">
        <title>Complete genome sequence of a soil Actinobacterium, Isoptericola dokdonensis DS-3.</title>
        <authorList>
            <person name="Kwon S.-K."/>
            <person name="Kim J.F."/>
        </authorList>
    </citation>
    <scope>NUCLEOTIDE SEQUENCE [LARGE SCALE GENOMIC DNA]</scope>
    <source>
        <strain evidence="4 5">DS-3</strain>
    </source>
</reference>
<dbReference type="Proteomes" id="UP000076794">
    <property type="component" value="Chromosome"/>
</dbReference>
<evidence type="ECO:0000313" key="4">
    <source>
        <dbReference type="EMBL" id="ANC31518.1"/>
    </source>
</evidence>
<accession>A0A161I7G1</accession>
<evidence type="ECO:0000256" key="2">
    <source>
        <dbReference type="SAM" id="Phobius"/>
    </source>
</evidence>
<dbReference type="PATRIC" id="fig|1300344.3.peg.1978"/>
<dbReference type="NCBIfam" id="TIGR03816">
    <property type="entry name" value="tadE_like_DECH"/>
    <property type="match status" value="1"/>
</dbReference>
<feature type="region of interest" description="Disordered" evidence="1">
    <location>
        <begin position="110"/>
        <end position="130"/>
    </location>
</feature>
<dbReference type="AlphaFoldDB" id="A0A161I7G1"/>
<proteinExistence type="predicted"/>
<protein>
    <recommendedName>
        <fullName evidence="3">Putative Flp pilus-assembly TadG-like N-terminal domain-containing protein</fullName>
    </recommendedName>
</protein>
<organism evidence="4 5">
    <name type="scientific">Isoptericola dokdonensis DS-3</name>
    <dbReference type="NCBI Taxonomy" id="1300344"/>
    <lineage>
        <taxon>Bacteria</taxon>
        <taxon>Bacillati</taxon>
        <taxon>Actinomycetota</taxon>
        <taxon>Actinomycetes</taxon>
        <taxon>Micrococcales</taxon>
        <taxon>Promicromonosporaceae</taxon>
        <taxon>Isoptericola</taxon>
    </lineage>
</organism>
<gene>
    <name evidence="4" type="ORF">I598_1971</name>
</gene>
<keyword evidence="5" id="KW-1185">Reference proteome</keyword>
<evidence type="ECO:0000259" key="3">
    <source>
        <dbReference type="Pfam" id="PF13400"/>
    </source>
</evidence>
<dbReference type="STRING" id="1300344.I598_1971"/>
<dbReference type="RefSeq" id="WP_083973124.1">
    <property type="nucleotide sequence ID" value="NZ_CP014209.1"/>
</dbReference>
<evidence type="ECO:0000256" key="1">
    <source>
        <dbReference type="SAM" id="MobiDB-lite"/>
    </source>
</evidence>
<dbReference type="EMBL" id="CP014209">
    <property type="protein sequence ID" value="ANC31518.1"/>
    <property type="molecule type" value="Genomic_DNA"/>
</dbReference>
<feature type="transmembrane region" description="Helical" evidence="2">
    <location>
        <begin position="20"/>
        <end position="41"/>
    </location>
</feature>
<keyword evidence="2" id="KW-0812">Transmembrane</keyword>
<feature type="domain" description="Putative Flp pilus-assembly TadG-like N-terminal" evidence="3">
    <location>
        <begin position="15"/>
        <end position="61"/>
    </location>
</feature>
<name>A0A161I7G1_9MICO</name>
<evidence type="ECO:0000313" key="5">
    <source>
        <dbReference type="Proteomes" id="UP000076794"/>
    </source>
</evidence>
<keyword evidence="2" id="KW-1133">Transmembrane helix</keyword>
<dbReference type="InterPro" id="IPR021202">
    <property type="entry name" value="Rv3654c-like"/>
</dbReference>
<keyword evidence="2" id="KW-0472">Membrane</keyword>
<dbReference type="InterPro" id="IPR028087">
    <property type="entry name" value="Tad_N"/>
</dbReference>
<sequence>MTPAGRAAVTDPARGAGTVLLLGVVAVVLLCVVGLSALGGAQHARARAQSAADLAALAGATGHRSGFGACEIARAAAGRNGADLVGCEPGEGGTVTITVTVRAGGPLPIGDATARARAGPDPTATVRTTA</sequence>